<dbReference type="EMBL" id="JABEQY010000016">
    <property type="protein sequence ID" value="NNH65300.1"/>
    <property type="molecule type" value="Genomic_DNA"/>
</dbReference>
<gene>
    <name evidence="1" type="ORF">HLI17_18735</name>
</gene>
<evidence type="ECO:0000313" key="1">
    <source>
        <dbReference type="EMBL" id="NNH65300.1"/>
    </source>
</evidence>
<name>A0A7Y2W6G2_9HYPH</name>
<proteinExistence type="predicted"/>
<dbReference type="Proteomes" id="UP000530654">
    <property type="component" value="Unassembled WGS sequence"/>
</dbReference>
<accession>A0A7Y2W6G2</accession>
<organism evidence="1 2">
    <name type="scientific">Rhizobium laguerreae</name>
    <dbReference type="NCBI Taxonomy" id="1076926"/>
    <lineage>
        <taxon>Bacteria</taxon>
        <taxon>Pseudomonadati</taxon>
        <taxon>Pseudomonadota</taxon>
        <taxon>Alphaproteobacteria</taxon>
        <taxon>Hyphomicrobiales</taxon>
        <taxon>Rhizobiaceae</taxon>
        <taxon>Rhizobium/Agrobacterium group</taxon>
        <taxon>Rhizobium</taxon>
    </lineage>
</organism>
<dbReference type="RefSeq" id="WP_170281382.1">
    <property type="nucleotide sequence ID" value="NZ_JABEQY010000016.1"/>
</dbReference>
<dbReference type="AlphaFoldDB" id="A0A7Y2W6G2"/>
<sequence>MTVERVGLDQRRGSQRLNSRRLRPIGRAGWRINTTSASNRSARSIGWTEVRAGDVGLPMAVQFDRFRMSDSNLHLLQSPASLSGKRPCEGIFENYTDFVVRQALNGESPGRFGTGIFFLIADGFIFVRQRFQRPMKLWIAGDDCQQ</sequence>
<protein>
    <submittedName>
        <fullName evidence="1">Uncharacterized protein</fullName>
    </submittedName>
</protein>
<comment type="caution">
    <text evidence="1">The sequence shown here is derived from an EMBL/GenBank/DDBJ whole genome shotgun (WGS) entry which is preliminary data.</text>
</comment>
<reference evidence="1 2" key="1">
    <citation type="submission" date="2020-04" db="EMBL/GenBank/DDBJ databases">
        <title>Rhizobium bacterial biofertilizers improve the content of phenolic compounds of Lactuca sativa L. under non-saline and saline-stress conditions.</title>
        <authorList>
            <person name="Ayuso-Calles M."/>
            <person name="Garcia-Estevez I."/>
            <person name="Jimenez-Gomez A."/>
            <person name="Flores-Felix J.D."/>
            <person name="Escribano-Bailon M."/>
            <person name="Rivas R."/>
        </authorList>
    </citation>
    <scope>NUCLEOTIDE SEQUENCE [LARGE SCALE GENOMIC DNA]</scope>
    <source>
        <strain evidence="1 2">GPTR02</strain>
    </source>
</reference>
<evidence type="ECO:0000313" key="2">
    <source>
        <dbReference type="Proteomes" id="UP000530654"/>
    </source>
</evidence>